<dbReference type="InterPro" id="IPR008972">
    <property type="entry name" value="Cupredoxin"/>
</dbReference>
<evidence type="ECO:0000313" key="1">
    <source>
        <dbReference type="EMBL" id="MEX0428759.1"/>
    </source>
</evidence>
<proteinExistence type="predicted"/>
<dbReference type="Gene3D" id="2.60.40.420">
    <property type="entry name" value="Cupredoxins - blue copper proteins"/>
    <property type="match status" value="1"/>
</dbReference>
<evidence type="ECO:0000313" key="2">
    <source>
        <dbReference type="Proteomes" id="UP001556631"/>
    </source>
</evidence>
<dbReference type="EMBL" id="JBFPJR010000025">
    <property type="protein sequence ID" value="MEX0428759.1"/>
    <property type="molecule type" value="Genomic_DNA"/>
</dbReference>
<accession>A0ABV3T4E7</accession>
<feature type="non-terminal residue" evidence="1">
    <location>
        <position position="1"/>
    </location>
</feature>
<keyword evidence="2" id="KW-1185">Reference proteome</keyword>
<comment type="caution">
    <text evidence="1">The sequence shown here is derived from an EMBL/GenBank/DDBJ whole genome shotgun (WGS) entry which is preliminary data.</text>
</comment>
<dbReference type="SUPFAM" id="SSF49503">
    <property type="entry name" value="Cupredoxins"/>
    <property type="match status" value="1"/>
</dbReference>
<gene>
    <name evidence="1" type="ORF">AB3X52_14110</name>
</gene>
<sequence length="99" mass="10760">RPLRAKVGQRVRIWVLDAGPNRPTAFHVVGGQFDTVFAEGAYLLRRNNPAHGAAQVLSLGPAQGGFVEMSFREPGHYPFVSHLMVDAERGAHGTIAVTR</sequence>
<dbReference type="Proteomes" id="UP001556631">
    <property type="component" value="Unassembled WGS sequence"/>
</dbReference>
<reference evidence="1 2" key="1">
    <citation type="submission" date="2024-07" db="EMBL/GenBank/DDBJ databases">
        <authorList>
            <person name="Lee S."/>
            <person name="Kang M."/>
        </authorList>
    </citation>
    <scope>NUCLEOTIDE SEQUENCE [LARGE SCALE GENOMIC DNA]</scope>
    <source>
        <strain evidence="1 2">DS6</strain>
    </source>
</reference>
<name>A0ABV3T4E7_9ACTN</name>
<protein>
    <submittedName>
        <fullName evidence="1">Copper oxidase</fullName>
    </submittedName>
</protein>
<organism evidence="1 2">
    <name type="scientific">Nocardioides eburneus</name>
    <dbReference type="NCBI Taxonomy" id="3231482"/>
    <lineage>
        <taxon>Bacteria</taxon>
        <taxon>Bacillati</taxon>
        <taxon>Actinomycetota</taxon>
        <taxon>Actinomycetes</taxon>
        <taxon>Propionibacteriales</taxon>
        <taxon>Nocardioidaceae</taxon>
        <taxon>Nocardioides</taxon>
    </lineage>
</organism>